<dbReference type="PANTHER" id="PTHR11058">
    <property type="entry name" value="NADH-UBIQUINONE OXIDOREDUCTASE CHAIN 3"/>
    <property type="match status" value="1"/>
</dbReference>
<dbReference type="AlphaFoldDB" id="A0AAP9JGF1"/>
<dbReference type="GO" id="GO:0030964">
    <property type="term" value="C:NADH dehydrogenase complex"/>
    <property type="evidence" value="ECO:0007669"/>
    <property type="project" value="TreeGrafter"/>
</dbReference>
<feature type="transmembrane region" description="Helical" evidence="12">
    <location>
        <begin position="66"/>
        <end position="89"/>
    </location>
</feature>
<evidence type="ECO:0000256" key="3">
    <source>
        <dbReference type="ARBA" id="ARBA00022448"/>
    </source>
</evidence>
<dbReference type="EC" id="7.1.1.-" evidence="12"/>
<dbReference type="GO" id="GO:0008137">
    <property type="term" value="F:NADH dehydrogenase (ubiquinone) activity"/>
    <property type="evidence" value="ECO:0007669"/>
    <property type="project" value="InterPro"/>
</dbReference>
<evidence type="ECO:0000313" key="14">
    <source>
        <dbReference type="EMBL" id="QEH95207.1"/>
    </source>
</evidence>
<comment type="similarity">
    <text evidence="2 12 13">Belongs to the complex I subunit 3 family.</text>
</comment>
<dbReference type="HAMAP" id="MF_01394">
    <property type="entry name" value="NDH1_NuoA"/>
    <property type="match status" value="1"/>
</dbReference>
<dbReference type="KEGG" id="gti:FXF46_02180"/>
<keyword evidence="10 12" id="KW-0830">Ubiquinone</keyword>
<evidence type="ECO:0000256" key="7">
    <source>
        <dbReference type="ARBA" id="ARBA00022967"/>
    </source>
</evidence>
<dbReference type="Gene3D" id="1.20.58.1610">
    <property type="entry name" value="NADH:ubiquinone/plastoquinone oxidoreductase, chain 3"/>
    <property type="match status" value="1"/>
</dbReference>
<gene>
    <name evidence="12" type="primary">nuoA</name>
    <name evidence="14" type="ORF">FXF46_02180</name>
</gene>
<sequence>MMDFSDLGFLSVYGFAIAVLIVCMLLLAAVTGTRSVRSARRRSLFIPFESGIIPTGSAHLRLPVQYYLIAMFFVIFDVEAAFVFAWATVVTKTGWVGYWSVVTFLALLVLSLAYLWRSGALEWGPHPRQISPNSTIEEQVQ</sequence>
<dbReference type="Pfam" id="PF00507">
    <property type="entry name" value="Oxidored_q4"/>
    <property type="match status" value="1"/>
</dbReference>
<dbReference type="InterPro" id="IPR000440">
    <property type="entry name" value="NADH_UbQ/plastoQ_OxRdtase_su3"/>
</dbReference>
<keyword evidence="5 12" id="KW-0812">Transmembrane</keyword>
<evidence type="ECO:0000256" key="13">
    <source>
        <dbReference type="RuleBase" id="RU003639"/>
    </source>
</evidence>
<evidence type="ECO:0000256" key="2">
    <source>
        <dbReference type="ARBA" id="ARBA00008472"/>
    </source>
</evidence>
<comment type="subunit">
    <text evidence="12">NDH-1 is composed of 14 different subunits. Subunits NuoA, H, J, K, L, M, N constitute the membrane sector of the complex.</text>
</comment>
<dbReference type="GO" id="GO:0050136">
    <property type="term" value="F:NADH dehydrogenase (quinone) (non-electrogenic) activity"/>
    <property type="evidence" value="ECO:0007669"/>
    <property type="project" value="UniProtKB-UniRule"/>
</dbReference>
<evidence type="ECO:0000256" key="6">
    <source>
        <dbReference type="ARBA" id="ARBA00022719"/>
    </source>
</evidence>
<dbReference type="RefSeq" id="WP_148619383.1">
    <property type="nucleotide sequence ID" value="NZ_CP043043.1"/>
</dbReference>
<evidence type="ECO:0000256" key="1">
    <source>
        <dbReference type="ARBA" id="ARBA00004141"/>
    </source>
</evidence>
<evidence type="ECO:0000313" key="15">
    <source>
        <dbReference type="Proteomes" id="UP000323560"/>
    </source>
</evidence>
<evidence type="ECO:0000256" key="5">
    <source>
        <dbReference type="ARBA" id="ARBA00022692"/>
    </source>
</evidence>
<dbReference type="InterPro" id="IPR038430">
    <property type="entry name" value="NDAH_ubi_oxred_su3_sf"/>
</dbReference>
<evidence type="ECO:0000256" key="12">
    <source>
        <dbReference type="HAMAP-Rule" id="MF_01394"/>
    </source>
</evidence>
<protein>
    <recommendedName>
        <fullName evidence="12">NADH-quinone oxidoreductase subunit A</fullName>
        <ecNumber evidence="12">7.1.1.-</ecNumber>
    </recommendedName>
    <alternativeName>
        <fullName evidence="12">NADH dehydrogenase I subunit A</fullName>
    </alternativeName>
    <alternativeName>
        <fullName evidence="12">NDH-1 subunit A</fullName>
    </alternativeName>
    <alternativeName>
        <fullName evidence="12">NUO1</fullName>
    </alternativeName>
</protein>
<dbReference type="EMBL" id="CP043043">
    <property type="protein sequence ID" value="QEH95207.1"/>
    <property type="molecule type" value="Genomic_DNA"/>
</dbReference>
<reference evidence="14 15" key="1">
    <citation type="submission" date="2019-08" db="EMBL/GenBank/DDBJ databases">
        <title>Gluconobacter frateurii HD924 genome.</title>
        <authorList>
            <person name="Liu Y."/>
            <person name="Zhang P."/>
        </authorList>
    </citation>
    <scope>NUCLEOTIDE SEQUENCE [LARGE SCALE GENOMIC DNA]</scope>
    <source>
        <strain evidence="14 15">HD924</strain>
    </source>
</reference>
<comment type="function">
    <text evidence="12">NDH-1 shuttles electrons from NADH, via FMN and iron-sulfur (Fe-S) centers, to quinones in the respiratory chain. The immediate electron acceptor for the enzyme in this species is believed to be ubiquinone. Couples the redox reaction to proton translocation (for every two electrons transferred, four hydrogen ions are translocated across the cytoplasmic membrane), and thus conserves the redox energy in a proton gradient.</text>
</comment>
<dbReference type="Proteomes" id="UP000323560">
    <property type="component" value="Chromosome"/>
</dbReference>
<dbReference type="GO" id="GO:0005886">
    <property type="term" value="C:plasma membrane"/>
    <property type="evidence" value="ECO:0007669"/>
    <property type="project" value="UniProtKB-SubCell"/>
</dbReference>
<dbReference type="GO" id="GO:0048038">
    <property type="term" value="F:quinone binding"/>
    <property type="evidence" value="ECO:0007669"/>
    <property type="project" value="UniProtKB-KW"/>
</dbReference>
<evidence type="ECO:0000256" key="9">
    <source>
        <dbReference type="ARBA" id="ARBA00023027"/>
    </source>
</evidence>
<accession>A0AAP9JGF1</accession>
<name>A0AAP9JGF1_GLUTH</name>
<evidence type="ECO:0000256" key="10">
    <source>
        <dbReference type="ARBA" id="ARBA00023075"/>
    </source>
</evidence>
<keyword evidence="8 12" id="KW-1133">Transmembrane helix</keyword>
<keyword evidence="9 12" id="KW-0520">NAD</keyword>
<keyword evidence="4 12" id="KW-1003">Cell membrane</keyword>
<evidence type="ECO:0000256" key="4">
    <source>
        <dbReference type="ARBA" id="ARBA00022475"/>
    </source>
</evidence>
<dbReference type="InterPro" id="IPR023043">
    <property type="entry name" value="NAD(P)H_OxRDtase_bac/plastid"/>
</dbReference>
<evidence type="ECO:0000256" key="8">
    <source>
        <dbReference type="ARBA" id="ARBA00022989"/>
    </source>
</evidence>
<keyword evidence="3 12" id="KW-0813">Transport</keyword>
<keyword evidence="11 12" id="KW-0472">Membrane</keyword>
<feature type="transmembrane region" description="Helical" evidence="12">
    <location>
        <begin position="12"/>
        <end position="32"/>
    </location>
</feature>
<comment type="catalytic activity">
    <reaction evidence="12 13">
        <text>a quinone + NADH + 5 H(+)(in) = a quinol + NAD(+) + 4 H(+)(out)</text>
        <dbReference type="Rhea" id="RHEA:57888"/>
        <dbReference type="ChEBI" id="CHEBI:15378"/>
        <dbReference type="ChEBI" id="CHEBI:24646"/>
        <dbReference type="ChEBI" id="CHEBI:57540"/>
        <dbReference type="ChEBI" id="CHEBI:57945"/>
        <dbReference type="ChEBI" id="CHEBI:132124"/>
    </reaction>
</comment>
<comment type="subcellular location">
    <subcellularLocation>
        <location evidence="12 13">Cell membrane</location>
        <topology evidence="12 13">Multi-pass membrane protein</topology>
    </subcellularLocation>
    <subcellularLocation>
        <location evidence="1">Membrane</location>
        <topology evidence="1">Multi-pass membrane protein</topology>
    </subcellularLocation>
</comment>
<proteinExistence type="inferred from homology"/>
<feature type="transmembrane region" description="Helical" evidence="12">
    <location>
        <begin position="95"/>
        <end position="116"/>
    </location>
</feature>
<organism evidence="14 15">
    <name type="scientific">Gluconobacter thailandicus</name>
    <dbReference type="NCBI Taxonomy" id="257438"/>
    <lineage>
        <taxon>Bacteria</taxon>
        <taxon>Pseudomonadati</taxon>
        <taxon>Pseudomonadota</taxon>
        <taxon>Alphaproteobacteria</taxon>
        <taxon>Acetobacterales</taxon>
        <taxon>Acetobacteraceae</taxon>
        <taxon>Gluconobacter</taxon>
    </lineage>
</organism>
<dbReference type="PANTHER" id="PTHR11058:SF21">
    <property type="entry name" value="NADH-QUINONE OXIDOREDUCTASE SUBUNIT A"/>
    <property type="match status" value="1"/>
</dbReference>
<keyword evidence="7 12" id="KW-1278">Translocase</keyword>
<evidence type="ECO:0000256" key="11">
    <source>
        <dbReference type="ARBA" id="ARBA00023136"/>
    </source>
</evidence>
<keyword evidence="6 12" id="KW-0874">Quinone</keyword>